<dbReference type="PANTHER" id="PTHR10333">
    <property type="entry name" value="INHIBITOR OF GROWTH PROTEIN"/>
    <property type="match status" value="1"/>
</dbReference>
<feature type="region of interest" description="Disordered" evidence="8">
    <location>
        <begin position="103"/>
        <end position="148"/>
    </location>
</feature>
<sequence length="385" mass="43037">MSAQPTTPAAENVKYGVYWYQDLADLTGKDALLIGTFDTEREVYTFTTQHAANEIGKHPEWGSSHEIERPGLLEIVGADKSVKLRYDYCKVIDDGAGSYQRELPRVVVSPSEQDEDSTTVGSEKSTEGGSEGERSMTEPSDEAPATPKSSGIRYALYVSRNLDDPAAKVTKLLNMDTSIGEARSNMQVIAGGEIATRNKEGTKVHCRLEQKRLQIFEVMSGQPVLEYTIHEGRVLGDRFIREEDWQNGVREGDKMAFPRMLTPPPEELKEEEATSNQRRSSRKRKAAADEDSEDDEDGEDGEAVTMDDPDGSANDDVVEQEVFCRCKQPWAGVGTMVECANRSKKKCPNNRWVHLGCVGLKNVPTQKNWRCPECRPNKRRRKSGR</sequence>
<evidence type="ECO:0000256" key="3">
    <source>
        <dbReference type="ARBA" id="ARBA00022723"/>
    </source>
</evidence>
<evidence type="ECO:0000313" key="10">
    <source>
        <dbReference type="EMBL" id="KAF2257157.1"/>
    </source>
</evidence>
<evidence type="ECO:0000313" key="11">
    <source>
        <dbReference type="Proteomes" id="UP000800094"/>
    </source>
</evidence>
<feature type="binding site" evidence="7">
    <location>
        <position position="371"/>
    </location>
    <ligand>
        <name>Zn(2+)</name>
        <dbReference type="ChEBI" id="CHEBI:29105"/>
        <label>2</label>
    </ligand>
</feature>
<comment type="subcellular location">
    <subcellularLocation>
        <location evidence="1">Nucleus</location>
    </subcellularLocation>
</comment>
<dbReference type="GO" id="GO:0008270">
    <property type="term" value="F:zinc ion binding"/>
    <property type="evidence" value="ECO:0007669"/>
    <property type="project" value="UniProtKB-KW"/>
</dbReference>
<dbReference type="GO" id="GO:0000785">
    <property type="term" value="C:chromatin"/>
    <property type="evidence" value="ECO:0007669"/>
    <property type="project" value="UniProtKB-ARBA"/>
</dbReference>
<dbReference type="AlphaFoldDB" id="A0A6A6J474"/>
<accession>A0A6A6J474</accession>
<feature type="binding site" evidence="7">
    <location>
        <position position="324"/>
    </location>
    <ligand>
        <name>Zn(2+)</name>
        <dbReference type="ChEBI" id="CHEBI:29105"/>
        <label>1</label>
    </ligand>
</feature>
<reference evidence="10" key="1">
    <citation type="journal article" date="2020" name="Stud. Mycol.">
        <title>101 Dothideomycetes genomes: a test case for predicting lifestyles and emergence of pathogens.</title>
        <authorList>
            <person name="Haridas S."/>
            <person name="Albert R."/>
            <person name="Binder M."/>
            <person name="Bloem J."/>
            <person name="Labutti K."/>
            <person name="Salamov A."/>
            <person name="Andreopoulos B."/>
            <person name="Baker S."/>
            <person name="Barry K."/>
            <person name="Bills G."/>
            <person name="Bluhm B."/>
            <person name="Cannon C."/>
            <person name="Castanera R."/>
            <person name="Culley D."/>
            <person name="Daum C."/>
            <person name="Ezra D."/>
            <person name="Gonzalez J."/>
            <person name="Henrissat B."/>
            <person name="Kuo A."/>
            <person name="Liang C."/>
            <person name="Lipzen A."/>
            <person name="Lutzoni F."/>
            <person name="Magnuson J."/>
            <person name="Mondo S."/>
            <person name="Nolan M."/>
            <person name="Ohm R."/>
            <person name="Pangilinan J."/>
            <person name="Park H.-J."/>
            <person name="Ramirez L."/>
            <person name="Alfaro M."/>
            <person name="Sun H."/>
            <person name="Tritt A."/>
            <person name="Yoshinaga Y."/>
            <person name="Zwiers L.-H."/>
            <person name="Turgeon B."/>
            <person name="Goodwin S."/>
            <person name="Spatafora J."/>
            <person name="Crous P."/>
            <person name="Grigoriev I."/>
        </authorList>
    </citation>
    <scope>NUCLEOTIDE SEQUENCE</scope>
    <source>
        <strain evidence="10">CBS 122368</strain>
    </source>
</reference>
<comment type="similarity">
    <text evidence="2">Belongs to the ING family.</text>
</comment>
<dbReference type="Proteomes" id="UP000800094">
    <property type="component" value="Unassembled WGS sequence"/>
</dbReference>
<feature type="region of interest" description="Disordered" evidence="8">
    <location>
        <begin position="250"/>
        <end position="314"/>
    </location>
</feature>
<dbReference type="EMBL" id="ML987189">
    <property type="protein sequence ID" value="KAF2257157.1"/>
    <property type="molecule type" value="Genomic_DNA"/>
</dbReference>
<dbReference type="InterPro" id="IPR001965">
    <property type="entry name" value="Znf_PHD"/>
</dbReference>
<feature type="binding site" evidence="7">
    <location>
        <position position="374"/>
    </location>
    <ligand>
        <name>Zn(2+)</name>
        <dbReference type="ChEBI" id="CHEBI:29105"/>
        <label>2</label>
    </ligand>
</feature>
<dbReference type="InterPro" id="IPR013083">
    <property type="entry name" value="Znf_RING/FYVE/PHD"/>
</dbReference>
<dbReference type="RefSeq" id="XP_033692161.1">
    <property type="nucleotide sequence ID" value="XM_033834357.1"/>
</dbReference>
<evidence type="ECO:0000259" key="9">
    <source>
        <dbReference type="SMART" id="SM00249"/>
    </source>
</evidence>
<keyword evidence="5 7" id="KW-0862">Zinc</keyword>
<dbReference type="Gene3D" id="3.30.40.10">
    <property type="entry name" value="Zinc/RING finger domain, C3HC4 (zinc finger)"/>
    <property type="match status" value="1"/>
</dbReference>
<dbReference type="InterPro" id="IPR011011">
    <property type="entry name" value="Znf_FYVE_PHD"/>
</dbReference>
<dbReference type="SMART" id="SM00249">
    <property type="entry name" value="PHD"/>
    <property type="match status" value="1"/>
</dbReference>
<protein>
    <recommendedName>
        <fullName evidence="9">Zinc finger PHD-type domain-containing protein</fullName>
    </recommendedName>
</protein>
<keyword evidence="3 7" id="KW-0479">Metal-binding</keyword>
<feature type="domain" description="Zinc finger PHD-type" evidence="9">
    <location>
        <begin position="323"/>
        <end position="375"/>
    </location>
</feature>
<evidence type="ECO:0000256" key="6">
    <source>
        <dbReference type="ARBA" id="ARBA00023242"/>
    </source>
</evidence>
<evidence type="ECO:0000256" key="4">
    <source>
        <dbReference type="ARBA" id="ARBA00022771"/>
    </source>
</evidence>
<name>A0A6A6J474_9PLEO</name>
<feature type="binding site" evidence="7">
    <location>
        <position position="347"/>
    </location>
    <ligand>
        <name>Zn(2+)</name>
        <dbReference type="ChEBI" id="CHEBI:29105"/>
        <label>2</label>
    </ligand>
</feature>
<dbReference type="OrthoDB" id="5417730at2759"/>
<dbReference type="InterPro" id="IPR028651">
    <property type="entry name" value="ING_fam"/>
</dbReference>
<gene>
    <name evidence="10" type="ORF">BU26DRAFT_575681</name>
</gene>
<evidence type="ECO:0000256" key="2">
    <source>
        <dbReference type="ARBA" id="ARBA00010210"/>
    </source>
</evidence>
<feature type="binding site" evidence="7">
    <location>
        <position position="354"/>
    </location>
    <ligand>
        <name>Zn(2+)</name>
        <dbReference type="ChEBI" id="CHEBI:29105"/>
        <label>1</label>
    </ligand>
</feature>
<evidence type="ECO:0000256" key="5">
    <source>
        <dbReference type="ARBA" id="ARBA00022833"/>
    </source>
</evidence>
<dbReference type="GeneID" id="54587687"/>
<evidence type="ECO:0000256" key="1">
    <source>
        <dbReference type="ARBA" id="ARBA00004123"/>
    </source>
</evidence>
<feature type="binding site" evidence="7">
    <location>
        <position position="357"/>
    </location>
    <ligand>
        <name>Zn(2+)</name>
        <dbReference type="ChEBI" id="CHEBI:29105"/>
        <label>1</label>
    </ligand>
</feature>
<dbReference type="GO" id="GO:0005634">
    <property type="term" value="C:nucleus"/>
    <property type="evidence" value="ECO:0007669"/>
    <property type="project" value="UniProtKB-SubCell"/>
</dbReference>
<organism evidence="10 11">
    <name type="scientific">Trematosphaeria pertusa</name>
    <dbReference type="NCBI Taxonomy" id="390896"/>
    <lineage>
        <taxon>Eukaryota</taxon>
        <taxon>Fungi</taxon>
        <taxon>Dikarya</taxon>
        <taxon>Ascomycota</taxon>
        <taxon>Pezizomycotina</taxon>
        <taxon>Dothideomycetes</taxon>
        <taxon>Pleosporomycetidae</taxon>
        <taxon>Pleosporales</taxon>
        <taxon>Massarineae</taxon>
        <taxon>Trematosphaeriaceae</taxon>
        <taxon>Trematosphaeria</taxon>
    </lineage>
</organism>
<proteinExistence type="inferred from homology"/>
<feature type="compositionally biased region" description="Acidic residues" evidence="8">
    <location>
        <begin position="289"/>
        <end position="310"/>
    </location>
</feature>
<evidence type="ECO:0000256" key="7">
    <source>
        <dbReference type="PIRSR" id="PIRSR628651-51"/>
    </source>
</evidence>
<feature type="binding site" evidence="7">
    <location>
        <position position="326"/>
    </location>
    <ligand>
        <name>Zn(2+)</name>
        <dbReference type="ChEBI" id="CHEBI:29105"/>
        <label>1</label>
    </ligand>
</feature>
<keyword evidence="4" id="KW-0863">Zinc-finger</keyword>
<dbReference type="SUPFAM" id="SSF57903">
    <property type="entry name" value="FYVE/PHD zinc finger"/>
    <property type="match status" value="1"/>
</dbReference>
<keyword evidence="11" id="KW-1185">Reference proteome</keyword>
<keyword evidence="6" id="KW-0539">Nucleus</keyword>
<feature type="binding site" evidence="7">
    <location>
        <position position="339"/>
    </location>
    <ligand>
        <name>Zn(2+)</name>
        <dbReference type="ChEBI" id="CHEBI:29105"/>
        <label>2</label>
    </ligand>
</feature>
<evidence type="ECO:0000256" key="8">
    <source>
        <dbReference type="SAM" id="MobiDB-lite"/>
    </source>
</evidence>